<evidence type="ECO:0000256" key="8">
    <source>
        <dbReference type="ARBA" id="ARBA00023170"/>
    </source>
</evidence>
<protein>
    <recommendedName>
        <fullName evidence="13">G-protein coupled receptors family 3 profile domain-containing protein</fullName>
    </recommendedName>
</protein>
<evidence type="ECO:0000256" key="4">
    <source>
        <dbReference type="ARBA" id="ARBA00022729"/>
    </source>
</evidence>
<comment type="caution">
    <text evidence="14">The sequence shown here is derived from an EMBL/GenBank/DDBJ whole genome shotgun (WGS) entry which is preliminary data.</text>
</comment>
<feature type="region of interest" description="Disordered" evidence="11">
    <location>
        <begin position="414"/>
        <end position="434"/>
    </location>
</feature>
<dbReference type="GO" id="GO:0004930">
    <property type="term" value="F:G protein-coupled receptor activity"/>
    <property type="evidence" value="ECO:0007669"/>
    <property type="project" value="UniProtKB-KW"/>
</dbReference>
<dbReference type="EMBL" id="CAJVCH010543205">
    <property type="protein sequence ID" value="CAG7827364.1"/>
    <property type="molecule type" value="Genomic_DNA"/>
</dbReference>
<dbReference type="GO" id="GO:0005886">
    <property type="term" value="C:plasma membrane"/>
    <property type="evidence" value="ECO:0007669"/>
    <property type="project" value="UniProtKB-SubCell"/>
</dbReference>
<dbReference type="InterPro" id="IPR011500">
    <property type="entry name" value="GPCR_3_9-Cys_dom"/>
</dbReference>
<feature type="domain" description="G-protein coupled receptors family 3 profile" evidence="13">
    <location>
        <begin position="148"/>
        <end position="413"/>
    </location>
</feature>
<evidence type="ECO:0000256" key="10">
    <source>
        <dbReference type="ARBA" id="ARBA00023224"/>
    </source>
</evidence>
<evidence type="ECO:0000256" key="12">
    <source>
        <dbReference type="SAM" id="Phobius"/>
    </source>
</evidence>
<dbReference type="PROSITE" id="PS00981">
    <property type="entry name" value="G_PROTEIN_RECEP_F3_3"/>
    <property type="match status" value="1"/>
</dbReference>
<evidence type="ECO:0000259" key="13">
    <source>
        <dbReference type="PROSITE" id="PS50259"/>
    </source>
</evidence>
<feature type="transmembrane region" description="Helical" evidence="12">
    <location>
        <begin position="260"/>
        <end position="281"/>
    </location>
</feature>
<reference evidence="14" key="1">
    <citation type="submission" date="2021-06" db="EMBL/GenBank/DDBJ databases">
        <authorList>
            <person name="Hodson N. C."/>
            <person name="Mongue J. A."/>
            <person name="Jaron S. K."/>
        </authorList>
    </citation>
    <scope>NUCLEOTIDE SEQUENCE</scope>
</reference>
<dbReference type="OrthoDB" id="425344at2759"/>
<dbReference type="PANTHER" id="PTHR24060">
    <property type="entry name" value="METABOTROPIC GLUTAMATE RECEPTOR"/>
    <property type="match status" value="1"/>
</dbReference>
<dbReference type="AlphaFoldDB" id="A0A8J2L1U6"/>
<dbReference type="Proteomes" id="UP000708208">
    <property type="component" value="Unassembled WGS sequence"/>
</dbReference>
<evidence type="ECO:0000256" key="6">
    <source>
        <dbReference type="ARBA" id="ARBA00023040"/>
    </source>
</evidence>
<dbReference type="Pfam" id="PF07562">
    <property type="entry name" value="NCD3G"/>
    <property type="match status" value="1"/>
</dbReference>
<feature type="transmembrane region" description="Helical" evidence="12">
    <location>
        <begin position="186"/>
        <end position="206"/>
    </location>
</feature>
<evidence type="ECO:0000313" key="14">
    <source>
        <dbReference type="EMBL" id="CAG7827364.1"/>
    </source>
</evidence>
<dbReference type="InterPro" id="IPR017978">
    <property type="entry name" value="GPCR_3_C"/>
</dbReference>
<accession>A0A8J2L1U6</accession>
<keyword evidence="9" id="KW-0325">Glycoprotein</keyword>
<feature type="transmembrane region" description="Helical" evidence="12">
    <location>
        <begin position="148"/>
        <end position="174"/>
    </location>
</feature>
<proteinExistence type="predicted"/>
<feature type="transmembrane region" description="Helical" evidence="12">
    <location>
        <begin position="306"/>
        <end position="329"/>
    </location>
</feature>
<dbReference type="Pfam" id="PF00003">
    <property type="entry name" value="7tm_3"/>
    <property type="match status" value="1"/>
</dbReference>
<sequence length="468" mass="52103">MSAILAGKKISGLSNDSFHFDQYGDGPARYNIIHFRRSEINNSTYDWVRVGEYVEGILDLNMSAIRFADGGSNPPPSVCSDLCDLGQAKRLVGGETCCWSCFNCVNFEIRHPDDESMCFECPMGTRPNPNNTECIDIYELYLRPSSGWAIGAMTFAGVGILLTVFVSGVFLNHNDTPVVRASGRELSYVLLSGLFSCYALTFLFVFRPNDIICGVQQFGTGFCFTIVYAALLTKTNRIARIFQAGRKSARRPSFISPRSQLVICSMLIFIQVAINVVWMLLEHPKAMHHYPTREDNLLVCNSYINASYTIAFAYPLTLIVVCTVYAVLTRKIPEAFNESKYIGFTMYTTCIIWLAFVPIYFSTANQVALRITSMTVAISLSATVMIVCLFFPKLYIIMFHPERNVRQSMMPATRHSAVGGPNTPGTTSHTNAAPGPGAIQLTTIKQNHLENFYSINQRVDTATQSDCK</sequence>
<dbReference type="InterPro" id="IPR017979">
    <property type="entry name" value="GPCR_3_CS"/>
</dbReference>
<evidence type="ECO:0000256" key="7">
    <source>
        <dbReference type="ARBA" id="ARBA00023136"/>
    </source>
</evidence>
<evidence type="ECO:0000256" key="1">
    <source>
        <dbReference type="ARBA" id="ARBA00004651"/>
    </source>
</evidence>
<keyword evidence="3 12" id="KW-0812">Transmembrane</keyword>
<gene>
    <name evidence="14" type="ORF">AFUS01_LOCUS37355</name>
</gene>
<organism evidence="14 15">
    <name type="scientific">Allacma fusca</name>
    <dbReference type="NCBI Taxonomy" id="39272"/>
    <lineage>
        <taxon>Eukaryota</taxon>
        <taxon>Metazoa</taxon>
        <taxon>Ecdysozoa</taxon>
        <taxon>Arthropoda</taxon>
        <taxon>Hexapoda</taxon>
        <taxon>Collembola</taxon>
        <taxon>Symphypleona</taxon>
        <taxon>Sminthuridae</taxon>
        <taxon>Allacma</taxon>
    </lineage>
</organism>
<dbReference type="PROSITE" id="PS50259">
    <property type="entry name" value="G_PROTEIN_RECEP_F3_4"/>
    <property type="match status" value="1"/>
</dbReference>
<evidence type="ECO:0000256" key="5">
    <source>
        <dbReference type="ARBA" id="ARBA00022989"/>
    </source>
</evidence>
<keyword evidence="8" id="KW-0675">Receptor</keyword>
<keyword evidence="2" id="KW-1003">Cell membrane</keyword>
<feature type="transmembrane region" description="Helical" evidence="12">
    <location>
        <begin position="341"/>
        <end position="361"/>
    </location>
</feature>
<evidence type="ECO:0000313" key="15">
    <source>
        <dbReference type="Proteomes" id="UP000708208"/>
    </source>
</evidence>
<dbReference type="InterPro" id="IPR050726">
    <property type="entry name" value="mGluR"/>
</dbReference>
<dbReference type="FunFam" id="2.10.50.30:FF:000004">
    <property type="entry name" value="Taste receptor type 1 member 3-like protein"/>
    <property type="match status" value="1"/>
</dbReference>
<feature type="transmembrane region" description="Helical" evidence="12">
    <location>
        <begin position="367"/>
        <end position="391"/>
    </location>
</feature>
<keyword evidence="5 12" id="KW-1133">Transmembrane helix</keyword>
<name>A0A8J2L1U6_9HEXA</name>
<keyword evidence="6" id="KW-0297">G-protein coupled receptor</keyword>
<comment type="subcellular location">
    <subcellularLocation>
        <location evidence="1">Cell membrane</location>
        <topology evidence="1">Multi-pass membrane protein</topology>
    </subcellularLocation>
</comment>
<keyword evidence="15" id="KW-1185">Reference proteome</keyword>
<evidence type="ECO:0000256" key="2">
    <source>
        <dbReference type="ARBA" id="ARBA00022475"/>
    </source>
</evidence>
<keyword evidence="10" id="KW-0807">Transducer</keyword>
<feature type="transmembrane region" description="Helical" evidence="12">
    <location>
        <begin position="218"/>
        <end position="239"/>
    </location>
</feature>
<keyword evidence="4" id="KW-0732">Signal</keyword>
<dbReference type="CDD" id="cd15045">
    <property type="entry name" value="7tmC_mGluRs"/>
    <property type="match status" value="1"/>
</dbReference>
<keyword evidence="7 12" id="KW-0472">Membrane</keyword>
<evidence type="ECO:0000256" key="11">
    <source>
        <dbReference type="SAM" id="MobiDB-lite"/>
    </source>
</evidence>
<evidence type="ECO:0000256" key="3">
    <source>
        <dbReference type="ARBA" id="ARBA00022692"/>
    </source>
</evidence>
<evidence type="ECO:0000256" key="9">
    <source>
        <dbReference type="ARBA" id="ARBA00023180"/>
    </source>
</evidence>